<gene>
    <name evidence="2" type="primary">DKK2</name>
    <name evidence="2" type="ORF">KIN20_015256</name>
</gene>
<keyword evidence="1" id="KW-0732">Signal</keyword>
<protein>
    <submittedName>
        <fullName evidence="2">Multiple EGF-like-domains-containing protein</fullName>
    </submittedName>
</protein>
<dbReference type="EMBL" id="JAHQIW010003058">
    <property type="protein sequence ID" value="KAJ1357182.1"/>
    <property type="molecule type" value="Genomic_DNA"/>
</dbReference>
<sequence>MFLSLYFCFIPAIVAECPPGLIEVLSANHRPITCSPQDVCSCDNESPGSVCQYSLQLKHYICCTGQAPRDYPLNLGATKLRFLGPSLTGCKTVLTMGIE</sequence>
<feature type="chain" id="PRO_5042088741" evidence="1">
    <location>
        <begin position="16"/>
        <end position="99"/>
    </location>
</feature>
<keyword evidence="3" id="KW-1185">Reference proteome</keyword>
<dbReference type="Proteomes" id="UP001196413">
    <property type="component" value="Unassembled WGS sequence"/>
</dbReference>
<name>A0AAD5MEM0_PARTN</name>
<comment type="caution">
    <text evidence="2">The sequence shown here is derived from an EMBL/GenBank/DDBJ whole genome shotgun (WGS) entry which is preliminary data.</text>
</comment>
<feature type="signal peptide" evidence="1">
    <location>
        <begin position="1"/>
        <end position="15"/>
    </location>
</feature>
<reference evidence="2" key="1">
    <citation type="submission" date="2021-06" db="EMBL/GenBank/DDBJ databases">
        <title>Parelaphostrongylus tenuis whole genome reference sequence.</title>
        <authorList>
            <person name="Garwood T.J."/>
            <person name="Larsen P.A."/>
            <person name="Fountain-Jones N.M."/>
            <person name="Garbe J.R."/>
            <person name="Macchietto M.G."/>
            <person name="Kania S.A."/>
            <person name="Gerhold R.W."/>
            <person name="Richards J.E."/>
            <person name="Wolf T.M."/>
        </authorList>
    </citation>
    <scope>NUCLEOTIDE SEQUENCE</scope>
    <source>
        <strain evidence="2">MNPRO001-30</strain>
        <tissue evidence="2">Meninges</tissue>
    </source>
</reference>
<organism evidence="2 3">
    <name type="scientific">Parelaphostrongylus tenuis</name>
    <name type="common">Meningeal worm</name>
    <dbReference type="NCBI Taxonomy" id="148309"/>
    <lineage>
        <taxon>Eukaryota</taxon>
        <taxon>Metazoa</taxon>
        <taxon>Ecdysozoa</taxon>
        <taxon>Nematoda</taxon>
        <taxon>Chromadorea</taxon>
        <taxon>Rhabditida</taxon>
        <taxon>Rhabditina</taxon>
        <taxon>Rhabditomorpha</taxon>
        <taxon>Strongyloidea</taxon>
        <taxon>Metastrongylidae</taxon>
        <taxon>Parelaphostrongylus</taxon>
    </lineage>
</organism>
<accession>A0AAD5MEM0</accession>
<proteinExistence type="predicted"/>
<evidence type="ECO:0000313" key="2">
    <source>
        <dbReference type="EMBL" id="KAJ1357182.1"/>
    </source>
</evidence>
<evidence type="ECO:0000256" key="1">
    <source>
        <dbReference type="SAM" id="SignalP"/>
    </source>
</evidence>
<dbReference type="AlphaFoldDB" id="A0AAD5MEM0"/>
<evidence type="ECO:0000313" key="3">
    <source>
        <dbReference type="Proteomes" id="UP001196413"/>
    </source>
</evidence>